<keyword evidence="2" id="KW-1185">Reference proteome</keyword>
<dbReference type="KEGG" id="rmc:RMONA_05650"/>
<evidence type="ECO:0008006" key="3">
    <source>
        <dbReference type="Google" id="ProtNLM"/>
    </source>
</evidence>
<name>A0A0B7J4X6_9RICK</name>
<dbReference type="RefSeq" id="WP_023507902.1">
    <property type="nucleotide sequence ID" value="NZ_LN794217.1"/>
</dbReference>
<dbReference type="STRING" id="109232.RMONA_05650"/>
<sequence length="72" mass="9013">MWLSVFGLRRNEISLFDAYQSYNSRYDIEHFFRFSKQNLLLEAYQTPDVEHEELWWQFCMLTPIMDKKYMVY</sequence>
<dbReference type="AlphaFoldDB" id="A0A0B7J4X6"/>
<evidence type="ECO:0000313" key="2">
    <source>
        <dbReference type="Proteomes" id="UP000018149"/>
    </source>
</evidence>
<organism evidence="1 2">
    <name type="scientific">Rickettsia monacensis</name>
    <dbReference type="NCBI Taxonomy" id="109232"/>
    <lineage>
        <taxon>Bacteria</taxon>
        <taxon>Pseudomonadati</taxon>
        <taxon>Pseudomonadota</taxon>
        <taxon>Alphaproteobacteria</taxon>
        <taxon>Rickettsiales</taxon>
        <taxon>Rickettsiaceae</taxon>
        <taxon>Rickettsieae</taxon>
        <taxon>Rickettsia</taxon>
        <taxon>spotted fever group</taxon>
    </lineage>
</organism>
<dbReference type="HOGENOM" id="CLU_2719765_0_0_5"/>
<accession>A0A0B7J4X6</accession>
<reference evidence="1 2" key="1">
    <citation type="submission" date="2015-01" db="EMBL/GenBank/DDBJ databases">
        <title>Draft genome sequence of Rickettsia monacensis strain IrR/Munich.</title>
        <authorList>
            <person name="Felsheim R.F."/>
            <person name="Johnson S.L."/>
            <person name="Kurtti T.J."/>
            <person name="Munderloh U.G."/>
        </authorList>
    </citation>
    <scope>NUCLEOTIDE SEQUENCE [LARGE SCALE GENOMIC DNA]</scope>
    <source>
        <strain evidence="1 2">IrR/Munich</strain>
    </source>
</reference>
<protein>
    <recommendedName>
        <fullName evidence="3">Transposase IS4-like domain-containing protein</fullName>
    </recommendedName>
</protein>
<dbReference type="Proteomes" id="UP000018149">
    <property type="component" value="Chromosome I"/>
</dbReference>
<proteinExistence type="predicted"/>
<evidence type="ECO:0000313" key="1">
    <source>
        <dbReference type="EMBL" id="CEO17503.1"/>
    </source>
</evidence>
<gene>
    <name evidence="1" type="ORF">RMONA_05650</name>
</gene>
<dbReference type="EMBL" id="LN794217">
    <property type="protein sequence ID" value="CEO17503.1"/>
    <property type="molecule type" value="Genomic_DNA"/>
</dbReference>